<feature type="compositionally biased region" description="Basic and acidic residues" evidence="1">
    <location>
        <begin position="70"/>
        <end position="80"/>
    </location>
</feature>
<proteinExistence type="predicted"/>
<comment type="caution">
    <text evidence="2">The sequence shown here is derived from an EMBL/GenBank/DDBJ whole genome shotgun (WGS) entry which is preliminary data.</text>
</comment>
<dbReference type="AlphaFoldDB" id="A0A9Q1G392"/>
<gene>
    <name evidence="2" type="ORF">SKAU_G00045350</name>
</gene>
<name>A0A9Q1G392_SYNKA</name>
<feature type="region of interest" description="Disordered" evidence="1">
    <location>
        <begin position="57"/>
        <end position="80"/>
    </location>
</feature>
<reference evidence="2" key="1">
    <citation type="journal article" date="2023" name="Science">
        <title>Genome structures resolve the early diversification of teleost fishes.</title>
        <authorList>
            <person name="Parey E."/>
            <person name="Louis A."/>
            <person name="Montfort J."/>
            <person name="Bouchez O."/>
            <person name="Roques C."/>
            <person name="Iampietro C."/>
            <person name="Lluch J."/>
            <person name="Castinel A."/>
            <person name="Donnadieu C."/>
            <person name="Desvignes T."/>
            <person name="Floi Bucao C."/>
            <person name="Jouanno E."/>
            <person name="Wen M."/>
            <person name="Mejri S."/>
            <person name="Dirks R."/>
            <person name="Jansen H."/>
            <person name="Henkel C."/>
            <person name="Chen W.J."/>
            <person name="Zahm M."/>
            <person name="Cabau C."/>
            <person name="Klopp C."/>
            <person name="Thompson A.W."/>
            <person name="Robinson-Rechavi M."/>
            <person name="Braasch I."/>
            <person name="Lecointre G."/>
            <person name="Bobe J."/>
            <person name="Postlethwait J.H."/>
            <person name="Berthelot C."/>
            <person name="Roest Crollius H."/>
            <person name="Guiguen Y."/>
        </authorList>
    </citation>
    <scope>NUCLEOTIDE SEQUENCE</scope>
    <source>
        <strain evidence="2">WJC10195</strain>
    </source>
</reference>
<accession>A0A9Q1G392</accession>
<sequence length="80" mass="8234">MAKHGSVLKELSKTAARCTGALNWGCANTDNLSPGATVAPASLTVAIVCRALTHDRPGGSEVAIDLDSPNADRTESGERE</sequence>
<evidence type="ECO:0000256" key="1">
    <source>
        <dbReference type="SAM" id="MobiDB-lite"/>
    </source>
</evidence>
<evidence type="ECO:0000313" key="3">
    <source>
        <dbReference type="Proteomes" id="UP001152622"/>
    </source>
</evidence>
<dbReference type="EMBL" id="JAINUF010000002">
    <property type="protein sequence ID" value="KAJ8373955.1"/>
    <property type="molecule type" value="Genomic_DNA"/>
</dbReference>
<protein>
    <submittedName>
        <fullName evidence="2">Uncharacterized protein</fullName>
    </submittedName>
</protein>
<dbReference type="Proteomes" id="UP001152622">
    <property type="component" value="Chromosome 2"/>
</dbReference>
<keyword evidence="3" id="KW-1185">Reference proteome</keyword>
<evidence type="ECO:0000313" key="2">
    <source>
        <dbReference type="EMBL" id="KAJ8373955.1"/>
    </source>
</evidence>
<organism evidence="2 3">
    <name type="scientific">Synaphobranchus kaupii</name>
    <name type="common">Kaup's arrowtooth eel</name>
    <dbReference type="NCBI Taxonomy" id="118154"/>
    <lineage>
        <taxon>Eukaryota</taxon>
        <taxon>Metazoa</taxon>
        <taxon>Chordata</taxon>
        <taxon>Craniata</taxon>
        <taxon>Vertebrata</taxon>
        <taxon>Euteleostomi</taxon>
        <taxon>Actinopterygii</taxon>
        <taxon>Neopterygii</taxon>
        <taxon>Teleostei</taxon>
        <taxon>Anguilliformes</taxon>
        <taxon>Synaphobranchidae</taxon>
        <taxon>Synaphobranchus</taxon>
    </lineage>
</organism>